<dbReference type="InterPro" id="IPR029055">
    <property type="entry name" value="Ntn_hydrolases_N"/>
</dbReference>
<feature type="non-terminal residue" evidence="1">
    <location>
        <position position="111"/>
    </location>
</feature>
<proteinExistence type="predicted"/>
<dbReference type="InterPro" id="IPR043147">
    <property type="entry name" value="Penicillin_amidase_A-knob"/>
</dbReference>
<dbReference type="AlphaFoldDB" id="X1CWC9"/>
<organism evidence="1">
    <name type="scientific">marine sediment metagenome</name>
    <dbReference type="NCBI Taxonomy" id="412755"/>
    <lineage>
        <taxon>unclassified sequences</taxon>
        <taxon>metagenomes</taxon>
        <taxon>ecological metagenomes</taxon>
    </lineage>
</organism>
<dbReference type="GO" id="GO:0017000">
    <property type="term" value="P:antibiotic biosynthetic process"/>
    <property type="evidence" value="ECO:0007669"/>
    <property type="project" value="InterPro"/>
</dbReference>
<name>X1CWC9_9ZZZZ</name>
<dbReference type="SUPFAM" id="SSF56235">
    <property type="entry name" value="N-terminal nucleophile aminohydrolases (Ntn hydrolases)"/>
    <property type="match status" value="1"/>
</dbReference>
<evidence type="ECO:0000313" key="1">
    <source>
        <dbReference type="EMBL" id="GAG97272.1"/>
    </source>
</evidence>
<dbReference type="Gene3D" id="1.10.1400.10">
    <property type="match status" value="1"/>
</dbReference>
<sequence>MAALQADSHNLLAEEVLPYLVGVSFAEETLRETVQWLIDWDLQNRTDSPQAALFEAFWVALVDNLYNDQLSIPSDGPAWATVRLLDRSNHAWWDDSTTPDIIETRDDILEQ</sequence>
<reference evidence="1" key="1">
    <citation type="journal article" date="2014" name="Front. Microbiol.">
        <title>High frequency of phylogenetically diverse reductive dehalogenase-homologous genes in deep subseafloor sedimentary metagenomes.</title>
        <authorList>
            <person name="Kawai M."/>
            <person name="Futagami T."/>
            <person name="Toyoda A."/>
            <person name="Takaki Y."/>
            <person name="Nishi S."/>
            <person name="Hori S."/>
            <person name="Arai W."/>
            <person name="Tsubouchi T."/>
            <person name="Morono Y."/>
            <person name="Uchiyama I."/>
            <person name="Ito T."/>
            <person name="Fujiyama A."/>
            <person name="Inagaki F."/>
            <person name="Takami H."/>
        </authorList>
    </citation>
    <scope>NUCLEOTIDE SEQUENCE</scope>
    <source>
        <strain evidence="1">Expedition CK06-06</strain>
    </source>
</reference>
<comment type="caution">
    <text evidence="1">The sequence shown here is derived from an EMBL/GenBank/DDBJ whole genome shotgun (WGS) entry which is preliminary data.</text>
</comment>
<dbReference type="GO" id="GO:0016787">
    <property type="term" value="F:hydrolase activity"/>
    <property type="evidence" value="ECO:0007669"/>
    <property type="project" value="InterPro"/>
</dbReference>
<gene>
    <name evidence="1" type="ORF">S01H4_37060</name>
</gene>
<dbReference type="Pfam" id="PF01804">
    <property type="entry name" value="Penicil_amidase"/>
    <property type="match status" value="1"/>
</dbReference>
<protein>
    <submittedName>
        <fullName evidence="1">Uncharacterized protein</fullName>
    </submittedName>
</protein>
<dbReference type="InterPro" id="IPR002692">
    <property type="entry name" value="S45"/>
</dbReference>
<accession>X1CWC9</accession>
<dbReference type="EMBL" id="BART01019872">
    <property type="protein sequence ID" value="GAG97272.1"/>
    <property type="molecule type" value="Genomic_DNA"/>
</dbReference>